<dbReference type="Proteomes" id="UP000266861">
    <property type="component" value="Unassembled WGS sequence"/>
</dbReference>
<sequence length="158" mass="18324">MCHEYYFQHLVPTSLKKVSKRKLILLHELCLLISHVSKHLHFKDSSPEKIASDIDIPELDPCPLCNQELFLFEIKNPITILKCSICPKLECKKEVEFTIDSMPGSQNTNDLMDMSPTIKDTKIHESTSQKRTDDYLLFPDKPSDKKQRSGLKRKIRLN</sequence>
<reference evidence="2 3" key="1">
    <citation type="submission" date="2018-08" db="EMBL/GenBank/DDBJ databases">
        <title>Genome and evolution of the arbuscular mycorrhizal fungus Diversispora epigaea (formerly Glomus versiforme) and its bacterial endosymbionts.</title>
        <authorList>
            <person name="Sun X."/>
            <person name="Fei Z."/>
            <person name="Harrison M."/>
        </authorList>
    </citation>
    <scope>NUCLEOTIDE SEQUENCE [LARGE SCALE GENOMIC DNA]</scope>
    <source>
        <strain evidence="2 3">IT104</strain>
    </source>
</reference>
<evidence type="ECO:0000313" key="2">
    <source>
        <dbReference type="EMBL" id="RHZ87217.1"/>
    </source>
</evidence>
<dbReference type="OrthoDB" id="8062037at2759"/>
<comment type="caution">
    <text evidence="2">The sequence shown here is derived from an EMBL/GenBank/DDBJ whole genome shotgun (WGS) entry which is preliminary data.</text>
</comment>
<evidence type="ECO:0000313" key="3">
    <source>
        <dbReference type="Proteomes" id="UP000266861"/>
    </source>
</evidence>
<accession>A0A397JI13</accession>
<dbReference type="AlphaFoldDB" id="A0A397JI13"/>
<keyword evidence="3" id="KW-1185">Reference proteome</keyword>
<evidence type="ECO:0000256" key="1">
    <source>
        <dbReference type="SAM" id="MobiDB-lite"/>
    </source>
</evidence>
<protein>
    <submittedName>
        <fullName evidence="2">Uncharacterized protein</fullName>
    </submittedName>
</protein>
<feature type="region of interest" description="Disordered" evidence="1">
    <location>
        <begin position="121"/>
        <end position="158"/>
    </location>
</feature>
<feature type="compositionally biased region" description="Basic and acidic residues" evidence="1">
    <location>
        <begin position="121"/>
        <end position="134"/>
    </location>
</feature>
<feature type="compositionally biased region" description="Basic residues" evidence="1">
    <location>
        <begin position="148"/>
        <end position="158"/>
    </location>
</feature>
<name>A0A397JI13_9GLOM</name>
<dbReference type="EMBL" id="PQFF01000036">
    <property type="protein sequence ID" value="RHZ87217.1"/>
    <property type="molecule type" value="Genomic_DNA"/>
</dbReference>
<proteinExistence type="predicted"/>
<gene>
    <name evidence="2" type="ORF">Glove_38g49</name>
</gene>
<organism evidence="2 3">
    <name type="scientific">Diversispora epigaea</name>
    <dbReference type="NCBI Taxonomy" id="1348612"/>
    <lineage>
        <taxon>Eukaryota</taxon>
        <taxon>Fungi</taxon>
        <taxon>Fungi incertae sedis</taxon>
        <taxon>Mucoromycota</taxon>
        <taxon>Glomeromycotina</taxon>
        <taxon>Glomeromycetes</taxon>
        <taxon>Diversisporales</taxon>
        <taxon>Diversisporaceae</taxon>
        <taxon>Diversispora</taxon>
    </lineage>
</organism>